<dbReference type="SUPFAM" id="SSF56436">
    <property type="entry name" value="C-type lectin-like"/>
    <property type="match status" value="1"/>
</dbReference>
<name>A0A914YYW7_9BILA</name>
<protein>
    <submittedName>
        <fullName evidence="2">C-type lectin domain-containing protein</fullName>
    </submittedName>
</protein>
<evidence type="ECO:0000313" key="1">
    <source>
        <dbReference type="Proteomes" id="UP000887577"/>
    </source>
</evidence>
<dbReference type="InterPro" id="IPR016186">
    <property type="entry name" value="C-type_lectin-like/link_sf"/>
</dbReference>
<dbReference type="Gene3D" id="3.10.100.10">
    <property type="entry name" value="Mannose-Binding Protein A, subunit A"/>
    <property type="match status" value="1"/>
</dbReference>
<dbReference type="CDD" id="cd00037">
    <property type="entry name" value="CLECT"/>
    <property type="match status" value="1"/>
</dbReference>
<dbReference type="InterPro" id="IPR016187">
    <property type="entry name" value="CTDL_fold"/>
</dbReference>
<keyword evidence="1" id="KW-1185">Reference proteome</keyword>
<proteinExistence type="predicted"/>
<dbReference type="AlphaFoldDB" id="A0A914YYW7"/>
<organism evidence="1 2">
    <name type="scientific">Panagrolaimus superbus</name>
    <dbReference type="NCBI Taxonomy" id="310955"/>
    <lineage>
        <taxon>Eukaryota</taxon>
        <taxon>Metazoa</taxon>
        <taxon>Ecdysozoa</taxon>
        <taxon>Nematoda</taxon>
        <taxon>Chromadorea</taxon>
        <taxon>Rhabditida</taxon>
        <taxon>Tylenchina</taxon>
        <taxon>Panagrolaimomorpha</taxon>
        <taxon>Panagrolaimoidea</taxon>
        <taxon>Panagrolaimidae</taxon>
        <taxon>Panagrolaimus</taxon>
    </lineage>
</organism>
<evidence type="ECO:0000313" key="2">
    <source>
        <dbReference type="WBParaSite" id="PSU_v2.g5305.t1"/>
    </source>
</evidence>
<accession>A0A914YYW7</accession>
<sequence length="160" mass="18074">MCEMSDGILVSITSVEKLEFLRNKVVKNIFGENSEFTIGLHRSPLATTKNNNKWFWFGYNNTVFPLGDFKKWEDGKVPSPSASCGFATRETSDNAMAFAAGGCDYDDARPYLCQTKACDSNHFCDLESGVKAATAHSKLQTQIKQRSFRRINKKMYFKNL</sequence>
<reference evidence="2" key="1">
    <citation type="submission" date="2022-11" db="UniProtKB">
        <authorList>
            <consortium name="WormBaseParasite"/>
        </authorList>
    </citation>
    <scope>IDENTIFICATION</scope>
</reference>
<dbReference type="Proteomes" id="UP000887577">
    <property type="component" value="Unplaced"/>
</dbReference>
<dbReference type="WBParaSite" id="PSU_v2.g5305.t1">
    <property type="protein sequence ID" value="PSU_v2.g5305.t1"/>
    <property type="gene ID" value="PSU_v2.g5305"/>
</dbReference>